<accession>A0A401Z3K4</accession>
<feature type="domain" description="SIS" evidence="2">
    <location>
        <begin position="36"/>
        <end position="178"/>
    </location>
</feature>
<dbReference type="SUPFAM" id="SSF53697">
    <property type="entry name" value="SIS domain"/>
    <property type="match status" value="1"/>
</dbReference>
<evidence type="ECO:0000256" key="1">
    <source>
        <dbReference type="ARBA" id="ARBA00022737"/>
    </source>
</evidence>
<feature type="domain" description="SIS" evidence="2">
    <location>
        <begin position="200"/>
        <end position="339"/>
    </location>
</feature>
<dbReference type="CDD" id="cd05009">
    <property type="entry name" value="SIS_GlmS_GlmD_2"/>
    <property type="match status" value="1"/>
</dbReference>
<dbReference type="PANTHER" id="PTHR10937:SF8">
    <property type="entry name" value="AMINOTRANSFERASE-RELATED"/>
    <property type="match status" value="1"/>
</dbReference>
<dbReference type="GO" id="GO:0097367">
    <property type="term" value="F:carbohydrate derivative binding"/>
    <property type="evidence" value="ECO:0007669"/>
    <property type="project" value="InterPro"/>
</dbReference>
<dbReference type="RefSeq" id="WP_126643048.1">
    <property type="nucleotide sequence ID" value="NZ_BIFH01000048.1"/>
</dbReference>
<dbReference type="AlphaFoldDB" id="A0A401Z3K4"/>
<dbReference type="OrthoDB" id="9761808at2"/>
<protein>
    <submittedName>
        <fullName evidence="3">Glutamine-fructose-6-phosphate transaminase</fullName>
    </submittedName>
</protein>
<name>A0A401Z3K4_9ACTN</name>
<sequence length="349" mass="36626">MLDSPVPGSVMAREIAAQPEGLARILADGLGPIRAAAAEIRARDPRFVLFTGRGTSDNAGLYARYLTEVLLGLPAGLTSMSTTTAYRARQRLADCLVVTVSQSGGSPDLIASARQAREDGAFTLAVTNNADSVLAQESDLHLDVLAGPELALPATKTYTAELLTLFLLVDHIRGGTGEAALGLPAAARAILERRAEIEAPAERYRFADRLVATARGYGYPTACEAALKIMETSYIGAQAFSGADLMHGPLAIVDPGWPVLAVAPEGAGGRALRPVLDRLRERGADLFLVGAAEPVAEYGRGFVLPGGVAEEVSPILEILPLQLLAREIALGRGCDPDAPRALAKVTETR</sequence>
<keyword evidence="1" id="KW-0677">Repeat</keyword>
<dbReference type="InterPro" id="IPR035490">
    <property type="entry name" value="GlmS/FrlB_SIS"/>
</dbReference>
<proteinExistence type="predicted"/>
<dbReference type="PANTHER" id="PTHR10937">
    <property type="entry name" value="GLUCOSAMINE--FRUCTOSE-6-PHOSPHATE AMINOTRANSFERASE, ISOMERIZING"/>
    <property type="match status" value="1"/>
</dbReference>
<dbReference type="EMBL" id="BIFH01000048">
    <property type="protein sequence ID" value="GCE01426.1"/>
    <property type="molecule type" value="Genomic_DNA"/>
</dbReference>
<dbReference type="CDD" id="cd05008">
    <property type="entry name" value="SIS_GlmS_GlmD_1"/>
    <property type="match status" value="1"/>
</dbReference>
<dbReference type="PROSITE" id="PS51464">
    <property type="entry name" value="SIS"/>
    <property type="match status" value="2"/>
</dbReference>
<evidence type="ECO:0000313" key="4">
    <source>
        <dbReference type="Proteomes" id="UP000286931"/>
    </source>
</evidence>
<gene>
    <name evidence="3" type="ORF">EHYA_09192</name>
</gene>
<dbReference type="Gene3D" id="3.40.50.10490">
    <property type="entry name" value="Glucose-6-phosphate isomerase like protein, domain 1"/>
    <property type="match status" value="2"/>
</dbReference>
<dbReference type="Proteomes" id="UP000286931">
    <property type="component" value="Unassembled WGS sequence"/>
</dbReference>
<dbReference type="InterPro" id="IPR001347">
    <property type="entry name" value="SIS_dom"/>
</dbReference>
<evidence type="ECO:0000259" key="2">
    <source>
        <dbReference type="PROSITE" id="PS51464"/>
    </source>
</evidence>
<dbReference type="InterPro" id="IPR035466">
    <property type="entry name" value="GlmS/AgaS_SIS"/>
</dbReference>
<comment type="caution">
    <text evidence="3">The sequence shown here is derived from an EMBL/GenBank/DDBJ whole genome shotgun (WGS) entry which is preliminary data.</text>
</comment>
<dbReference type="InterPro" id="IPR046348">
    <property type="entry name" value="SIS_dom_sf"/>
</dbReference>
<dbReference type="Pfam" id="PF01380">
    <property type="entry name" value="SIS"/>
    <property type="match status" value="2"/>
</dbReference>
<dbReference type="GO" id="GO:1901135">
    <property type="term" value="P:carbohydrate derivative metabolic process"/>
    <property type="evidence" value="ECO:0007669"/>
    <property type="project" value="InterPro"/>
</dbReference>
<reference evidence="3 4" key="1">
    <citation type="submission" date="2018-12" db="EMBL/GenBank/DDBJ databases">
        <title>Draft genome sequence of Embleya hyalina NBRC 13850T.</title>
        <authorList>
            <person name="Komaki H."/>
            <person name="Hosoyama A."/>
            <person name="Kimura A."/>
            <person name="Ichikawa N."/>
            <person name="Tamura T."/>
        </authorList>
    </citation>
    <scope>NUCLEOTIDE SEQUENCE [LARGE SCALE GENOMIC DNA]</scope>
    <source>
        <strain evidence="3 4">NBRC 13850</strain>
    </source>
</reference>
<evidence type="ECO:0000313" key="3">
    <source>
        <dbReference type="EMBL" id="GCE01426.1"/>
    </source>
</evidence>
<keyword evidence="4" id="KW-1185">Reference proteome</keyword>
<organism evidence="3 4">
    <name type="scientific">Embleya hyalina</name>
    <dbReference type="NCBI Taxonomy" id="516124"/>
    <lineage>
        <taxon>Bacteria</taxon>
        <taxon>Bacillati</taxon>
        <taxon>Actinomycetota</taxon>
        <taxon>Actinomycetes</taxon>
        <taxon>Kitasatosporales</taxon>
        <taxon>Streptomycetaceae</taxon>
        <taxon>Embleya</taxon>
    </lineage>
</organism>